<sequence>MRGYWGICLINFQKCFFSDTTGNRRFFPIRAKARLNWDTVNVVTWLLLWRSIDNFGLGSH</sequence>
<name>A0A4D8P9H9_9PROT</name>
<organism evidence="1 2">
    <name type="scientific">Azospirillum argentinense</name>
    <dbReference type="NCBI Taxonomy" id="2970906"/>
    <lineage>
        <taxon>Bacteria</taxon>
        <taxon>Pseudomonadati</taxon>
        <taxon>Pseudomonadota</taxon>
        <taxon>Alphaproteobacteria</taxon>
        <taxon>Rhodospirillales</taxon>
        <taxon>Azospirillaceae</taxon>
        <taxon>Azospirillum</taxon>
    </lineage>
</organism>
<evidence type="ECO:0000313" key="2">
    <source>
        <dbReference type="Proteomes" id="UP000298595"/>
    </source>
</evidence>
<dbReference type="Proteomes" id="UP000298595">
    <property type="component" value="Chromosome"/>
</dbReference>
<reference evidence="1 2" key="1">
    <citation type="submission" date="2018-09" db="EMBL/GenBank/DDBJ databases">
        <title>Whole genome based analysis of evolution and adaptive divergence in Indian and Brazilian strains of Azospirillum brasilense.</title>
        <authorList>
            <person name="Singh C."/>
            <person name="Tripathi A.K."/>
        </authorList>
    </citation>
    <scope>NUCLEOTIDE SEQUENCE [LARGE SCALE GENOMIC DNA]</scope>
    <source>
        <strain evidence="1 2">MTCC4035</strain>
    </source>
</reference>
<proteinExistence type="predicted"/>
<protein>
    <submittedName>
        <fullName evidence="1">Uncharacterized protein</fullName>
    </submittedName>
</protein>
<dbReference type="EMBL" id="CP032321">
    <property type="protein sequence ID" value="QCN95326.1"/>
    <property type="molecule type" value="Genomic_DNA"/>
</dbReference>
<dbReference type="AlphaFoldDB" id="A0A4D8P9H9"/>
<evidence type="ECO:0000313" key="1">
    <source>
        <dbReference type="EMBL" id="QCN95326.1"/>
    </source>
</evidence>
<gene>
    <name evidence="1" type="ORF">D3093_08690</name>
</gene>
<accession>A0A4D8P9H9</accession>
<dbReference type="KEGG" id="aare:D3093_08690"/>